<reference evidence="1" key="1">
    <citation type="submission" date="2018-05" db="EMBL/GenBank/DDBJ databases">
        <authorList>
            <person name="Lanie J.A."/>
            <person name="Ng W.-L."/>
            <person name="Kazmierczak K.M."/>
            <person name="Andrzejewski T.M."/>
            <person name="Davidsen T.M."/>
            <person name="Wayne K.J."/>
            <person name="Tettelin H."/>
            <person name="Glass J.I."/>
            <person name="Rusch D."/>
            <person name="Podicherti R."/>
            <person name="Tsui H.-C.T."/>
            <person name="Winkler M.E."/>
        </authorList>
    </citation>
    <scope>NUCLEOTIDE SEQUENCE</scope>
</reference>
<accession>A0A382RZU3</accession>
<protein>
    <submittedName>
        <fullName evidence="1">Uncharacterized protein</fullName>
    </submittedName>
</protein>
<organism evidence="1">
    <name type="scientific">marine metagenome</name>
    <dbReference type="NCBI Taxonomy" id="408172"/>
    <lineage>
        <taxon>unclassified sequences</taxon>
        <taxon>metagenomes</taxon>
        <taxon>ecological metagenomes</taxon>
    </lineage>
</organism>
<proteinExistence type="predicted"/>
<dbReference type="EMBL" id="UINC01125386">
    <property type="protein sequence ID" value="SVD03176.1"/>
    <property type="molecule type" value="Genomic_DNA"/>
</dbReference>
<gene>
    <name evidence="1" type="ORF">METZ01_LOCUS356030</name>
</gene>
<dbReference type="AlphaFoldDB" id="A0A382RZU3"/>
<sequence>MNAVHDLSVLVTRDEGLFRDEGLDVEVIDTVGTARANPVGETLHGKIFDRILETLYNSGGLDQYRVSQSPNVGRQSIPIDIHQP</sequence>
<name>A0A382RZU3_9ZZZZ</name>
<evidence type="ECO:0000313" key="1">
    <source>
        <dbReference type="EMBL" id="SVD03176.1"/>
    </source>
</evidence>